<keyword evidence="3" id="KW-1185">Reference proteome</keyword>
<sequence>MLLSLMHKKIAIKGGIFVDLNDLKKDIFKIAYPYIKPRPNVTLSIGVFCRDQDATFIFNGSNVTYDKKPYIYEIGSISKVLTTSMFGEMIQEGIVKVEDSIGKYFSAIPDNHPVTLKHLANHTSGLPGIGVLKNIYNLFDSQTPRDPFCPYSLNETIHYFKTHTHEPKAKFRYSNVGMGFLGYLLANELHTDFETAITRRIVEPLNLTNTFISIPSSKEGAILEGYSVRGHNKPSLQMNEFMAAGAIRSTVDDLLKFIKIHVGNQNSGYQLTHQATHTISKDISIGLGWILEDDIFWHNGSTKGFSSYLGFNKKQQTGVVILSNYRSPILATNPVHMGKDILQLLQNSL</sequence>
<dbReference type="InterPro" id="IPR001466">
    <property type="entry name" value="Beta-lactam-related"/>
</dbReference>
<dbReference type="PANTHER" id="PTHR46825:SF8">
    <property type="entry name" value="BETA-LACTAMASE-RELATED"/>
    <property type="match status" value="1"/>
</dbReference>
<dbReference type="Gene3D" id="3.40.710.10">
    <property type="entry name" value="DD-peptidase/beta-lactamase superfamily"/>
    <property type="match status" value="1"/>
</dbReference>
<keyword evidence="2" id="KW-0378">Hydrolase</keyword>
<dbReference type="EMBL" id="CP045835">
    <property type="protein sequence ID" value="QGG52671.1"/>
    <property type="molecule type" value="Genomic_DNA"/>
</dbReference>
<evidence type="ECO:0000313" key="3">
    <source>
        <dbReference type="Proteomes" id="UP000373269"/>
    </source>
</evidence>
<organism evidence="2 3">
    <name type="scientific">Lysinibacillus pakistanensis</name>
    <dbReference type="NCBI Taxonomy" id="759811"/>
    <lineage>
        <taxon>Bacteria</taxon>
        <taxon>Bacillati</taxon>
        <taxon>Bacillota</taxon>
        <taxon>Bacilli</taxon>
        <taxon>Bacillales</taxon>
        <taxon>Bacillaceae</taxon>
        <taxon>Lysinibacillus</taxon>
    </lineage>
</organism>
<dbReference type="Proteomes" id="UP000373269">
    <property type="component" value="Chromosome"/>
</dbReference>
<dbReference type="PANTHER" id="PTHR46825">
    <property type="entry name" value="D-ALANYL-D-ALANINE-CARBOXYPEPTIDASE/ENDOPEPTIDASE AMPH"/>
    <property type="match status" value="1"/>
</dbReference>
<protein>
    <submittedName>
        <fullName evidence="2">Serine hydrolase</fullName>
    </submittedName>
</protein>
<name>A0ABX6DCY2_9BACI</name>
<dbReference type="GO" id="GO:0016787">
    <property type="term" value="F:hydrolase activity"/>
    <property type="evidence" value="ECO:0007669"/>
    <property type="project" value="UniProtKB-KW"/>
</dbReference>
<dbReference type="InterPro" id="IPR050491">
    <property type="entry name" value="AmpC-like"/>
</dbReference>
<gene>
    <name evidence="2" type="ORF">GDS87_17810</name>
</gene>
<evidence type="ECO:0000313" key="2">
    <source>
        <dbReference type="EMBL" id="QGG52671.1"/>
    </source>
</evidence>
<reference evidence="2 3" key="1">
    <citation type="submission" date="2019-11" db="EMBL/GenBank/DDBJ databases">
        <title>Whole Genome Sequencing and Comparative Genomic Analyses of Lysinibacillus pakistanensis LZH-9, a Halotolerant Strain with Excellent COD Removal Capability.</title>
        <authorList>
            <person name="Zhou H."/>
        </authorList>
    </citation>
    <scope>NUCLEOTIDE SEQUENCE [LARGE SCALE GENOMIC DNA]</scope>
    <source>
        <strain evidence="2 3">LZH-9</strain>
    </source>
</reference>
<accession>A0ABX6DCY2</accession>
<proteinExistence type="predicted"/>
<evidence type="ECO:0000259" key="1">
    <source>
        <dbReference type="Pfam" id="PF00144"/>
    </source>
</evidence>
<feature type="domain" description="Beta-lactamase-related" evidence="1">
    <location>
        <begin position="71"/>
        <end position="328"/>
    </location>
</feature>
<dbReference type="Pfam" id="PF00144">
    <property type="entry name" value="Beta-lactamase"/>
    <property type="match status" value="1"/>
</dbReference>
<dbReference type="InterPro" id="IPR012338">
    <property type="entry name" value="Beta-lactam/transpept-like"/>
</dbReference>
<dbReference type="SUPFAM" id="SSF56601">
    <property type="entry name" value="beta-lactamase/transpeptidase-like"/>
    <property type="match status" value="1"/>
</dbReference>